<dbReference type="PANTHER" id="PTHR10443:SF12">
    <property type="entry name" value="DIPEPTIDASE"/>
    <property type="match status" value="1"/>
</dbReference>
<evidence type="ECO:0000313" key="2">
    <source>
        <dbReference type="EMBL" id="TGN67784.1"/>
    </source>
</evidence>
<keyword evidence="1" id="KW-0812">Transmembrane</keyword>
<evidence type="ECO:0000256" key="1">
    <source>
        <dbReference type="SAM" id="Phobius"/>
    </source>
</evidence>
<keyword evidence="1" id="KW-0472">Membrane</keyword>
<comment type="caution">
    <text evidence="2">The sequence shown here is derived from an EMBL/GenBank/DDBJ whole genome shotgun (WGS) entry which is preliminary data.</text>
</comment>
<feature type="transmembrane region" description="Helical" evidence="1">
    <location>
        <begin position="18"/>
        <end position="41"/>
    </location>
</feature>
<name>A0A4Z1CRF2_9RHOB</name>
<dbReference type="InterPro" id="IPR008257">
    <property type="entry name" value="Pept_M19"/>
</dbReference>
<keyword evidence="1" id="KW-1133">Transmembrane helix</keyword>
<dbReference type="PANTHER" id="PTHR10443">
    <property type="entry name" value="MICROSOMAL DIPEPTIDASE"/>
    <property type="match status" value="1"/>
</dbReference>
<proteinExistence type="predicted"/>
<dbReference type="Proteomes" id="UP000297972">
    <property type="component" value="Unassembled WGS sequence"/>
</dbReference>
<reference evidence="2 3" key="1">
    <citation type="submission" date="2019-03" db="EMBL/GenBank/DDBJ databases">
        <authorList>
            <person name="Li J."/>
        </authorList>
    </citation>
    <scope>NUCLEOTIDE SEQUENCE [LARGE SCALE GENOMIC DNA]</scope>
    <source>
        <strain evidence="2 3">3058</strain>
    </source>
</reference>
<evidence type="ECO:0000313" key="3">
    <source>
        <dbReference type="Proteomes" id="UP000297972"/>
    </source>
</evidence>
<protein>
    <submittedName>
        <fullName evidence="2">Peptidase M19</fullName>
    </submittedName>
</protein>
<sequence>MRGAEGGFLARRNVVRRIVVGLAAVGAVALAAFLVLAPAYVERGMNPVTMPAEGWPVGAEARALHERLVIGDWHSDALLWDRDLLHRVDRGHTDIPRLLEGNMAVQVFTTVTKSPRGQNYDRNSAAGGDNITPLFIGQLRPPRAWFSLRERALVQAEALQRASDRAPDRLTVIRTRGDLQALLERRAGGERVLGGILGSEGGHPLEGDLANLDVLHDAGFRLMGLTHFFDNELGGSLHGEGGSGDGLSDFGRQVVQGMVARGMIVDVTHAAPRMVEDVLALPGTLPVLSHTGIASHCPSPRNLSDDLVARIAEAGGIIGIGFWSDVVCGTTPADVAGAIVAAIGVAGEDHVSLGSDWDGSVDVPFDAAHLPALTQALLDAGLVEAQIAKVMGGNMMRYLAETLPAD</sequence>
<organism evidence="2 3">
    <name type="scientific">Paracoccus liaowanqingii</name>
    <dbReference type="NCBI Taxonomy" id="2560053"/>
    <lineage>
        <taxon>Bacteria</taxon>
        <taxon>Pseudomonadati</taxon>
        <taxon>Pseudomonadota</taxon>
        <taxon>Alphaproteobacteria</taxon>
        <taxon>Rhodobacterales</taxon>
        <taxon>Paracoccaceae</taxon>
        <taxon>Paracoccus</taxon>
    </lineage>
</organism>
<dbReference type="EMBL" id="SRPG01000021">
    <property type="protein sequence ID" value="TGN67784.1"/>
    <property type="molecule type" value="Genomic_DNA"/>
</dbReference>
<dbReference type="Pfam" id="PF01244">
    <property type="entry name" value="Peptidase_M19"/>
    <property type="match status" value="1"/>
</dbReference>
<dbReference type="AlphaFoldDB" id="A0A4Z1CRF2"/>
<dbReference type="OrthoDB" id="9804920at2"/>
<dbReference type="InterPro" id="IPR032466">
    <property type="entry name" value="Metal_Hydrolase"/>
</dbReference>
<accession>A0A4Z1CRF2</accession>
<dbReference type="PROSITE" id="PS51365">
    <property type="entry name" value="RENAL_DIPEPTIDASE_2"/>
    <property type="match status" value="1"/>
</dbReference>
<keyword evidence="3" id="KW-1185">Reference proteome</keyword>
<dbReference type="Gene3D" id="3.20.20.140">
    <property type="entry name" value="Metal-dependent hydrolases"/>
    <property type="match status" value="1"/>
</dbReference>
<gene>
    <name evidence="2" type="ORF">E4L95_03670</name>
</gene>
<dbReference type="GO" id="GO:0070573">
    <property type="term" value="F:metallodipeptidase activity"/>
    <property type="evidence" value="ECO:0007669"/>
    <property type="project" value="InterPro"/>
</dbReference>
<dbReference type="SUPFAM" id="SSF51556">
    <property type="entry name" value="Metallo-dependent hydrolases"/>
    <property type="match status" value="1"/>
</dbReference>
<dbReference type="GO" id="GO:0006508">
    <property type="term" value="P:proteolysis"/>
    <property type="evidence" value="ECO:0007669"/>
    <property type="project" value="InterPro"/>
</dbReference>